<keyword evidence="2" id="KW-1185">Reference proteome</keyword>
<evidence type="ECO:0000313" key="1">
    <source>
        <dbReference type="EMBL" id="PWY90025.1"/>
    </source>
</evidence>
<dbReference type="EMBL" id="MSFL01000003">
    <property type="protein sequence ID" value="PWY90025.1"/>
    <property type="molecule type" value="Genomic_DNA"/>
</dbReference>
<reference evidence="1 2" key="1">
    <citation type="submission" date="2016-12" db="EMBL/GenBank/DDBJ databases">
        <title>The genomes of Aspergillus section Nigri reveals drivers in fungal speciation.</title>
        <authorList>
            <consortium name="DOE Joint Genome Institute"/>
            <person name="Vesth T.C."/>
            <person name="Nybo J."/>
            <person name="Theobald S."/>
            <person name="Brandl J."/>
            <person name="Frisvad J.C."/>
            <person name="Nielsen K.F."/>
            <person name="Lyhne E.K."/>
            <person name="Kogle M.E."/>
            <person name="Kuo A."/>
            <person name="Riley R."/>
            <person name="Clum A."/>
            <person name="Nolan M."/>
            <person name="Lipzen A."/>
            <person name="Salamov A."/>
            <person name="Henrissat B."/>
            <person name="Wiebenga A."/>
            <person name="De Vries R.P."/>
            <person name="Grigoriev I.V."/>
            <person name="Mortensen U.H."/>
            <person name="Andersen M.R."/>
            <person name="Baker S.E."/>
        </authorList>
    </citation>
    <scope>NUCLEOTIDE SEQUENCE [LARGE SCALE GENOMIC DNA]</scope>
    <source>
        <strain evidence="1 2">CBS 117.55</strain>
    </source>
</reference>
<evidence type="ECO:0000313" key="2">
    <source>
        <dbReference type="Proteomes" id="UP000247233"/>
    </source>
</evidence>
<gene>
    <name evidence="1" type="ORF">BO70DRAFT_359020</name>
</gene>
<sequence length="97" mass="10677">MVICRIRPEQSSAVPFALESWELEGHGHPSALSVLCSALLCSALGHGHGASLRNYNDHPPETVRSVVFNLESWGICVVSVSSICVYRVWVWRLTTAE</sequence>
<comment type="caution">
    <text evidence="1">The sequence shown here is derived from an EMBL/GenBank/DDBJ whole genome shotgun (WGS) entry which is preliminary data.</text>
</comment>
<accession>A0A317WVC1</accession>
<dbReference type="VEuPathDB" id="FungiDB:BO70DRAFT_359020"/>
<dbReference type="GeneID" id="37064675"/>
<dbReference type="AlphaFoldDB" id="A0A317WVC1"/>
<name>A0A317WVC1_9EURO</name>
<protein>
    <submittedName>
        <fullName evidence="1">Uncharacterized protein</fullName>
    </submittedName>
</protein>
<organism evidence="1 2">
    <name type="scientific">Aspergillus heteromorphus CBS 117.55</name>
    <dbReference type="NCBI Taxonomy" id="1448321"/>
    <lineage>
        <taxon>Eukaryota</taxon>
        <taxon>Fungi</taxon>
        <taxon>Dikarya</taxon>
        <taxon>Ascomycota</taxon>
        <taxon>Pezizomycotina</taxon>
        <taxon>Eurotiomycetes</taxon>
        <taxon>Eurotiomycetidae</taxon>
        <taxon>Eurotiales</taxon>
        <taxon>Aspergillaceae</taxon>
        <taxon>Aspergillus</taxon>
        <taxon>Aspergillus subgen. Circumdati</taxon>
    </lineage>
</organism>
<dbReference type="RefSeq" id="XP_025402856.1">
    <property type="nucleotide sequence ID" value="XM_025542438.1"/>
</dbReference>
<dbReference type="Proteomes" id="UP000247233">
    <property type="component" value="Unassembled WGS sequence"/>
</dbReference>
<proteinExistence type="predicted"/>